<feature type="domain" description="Histidine kinase" evidence="11">
    <location>
        <begin position="1483"/>
        <end position="1704"/>
    </location>
</feature>
<dbReference type="Pfam" id="PF02518">
    <property type="entry name" value="HATPase_c"/>
    <property type="match status" value="1"/>
</dbReference>
<dbReference type="SUPFAM" id="SSF55874">
    <property type="entry name" value="ATPase domain of HSP90 chaperone/DNA topoisomerase II/histidine kinase"/>
    <property type="match status" value="1"/>
</dbReference>
<feature type="domain" description="Response regulatory" evidence="12">
    <location>
        <begin position="1870"/>
        <end position="1986"/>
    </location>
</feature>
<feature type="domain" description="Protein kinase" evidence="10">
    <location>
        <begin position="1"/>
        <end position="261"/>
    </location>
</feature>
<keyword evidence="5" id="KW-0418">Kinase</keyword>
<feature type="coiled-coil region" evidence="9">
    <location>
        <begin position="1442"/>
        <end position="1469"/>
    </location>
</feature>
<dbReference type="Gene3D" id="3.30.565.10">
    <property type="entry name" value="Histidine kinase-like ATPase, C-terminal domain"/>
    <property type="match status" value="1"/>
</dbReference>
<evidence type="ECO:0000256" key="7">
    <source>
        <dbReference type="PROSITE-ProRule" id="PRU00110"/>
    </source>
</evidence>
<evidence type="ECO:0000256" key="6">
    <source>
        <dbReference type="ARBA" id="ARBA00023012"/>
    </source>
</evidence>
<dbReference type="SMART" id="SM00448">
    <property type="entry name" value="REC"/>
    <property type="match status" value="2"/>
</dbReference>
<dbReference type="SMART" id="SM00065">
    <property type="entry name" value="GAF"/>
    <property type="match status" value="1"/>
</dbReference>
<comment type="catalytic activity">
    <reaction evidence="1">
        <text>ATP + protein L-histidine = ADP + protein N-phospho-L-histidine.</text>
        <dbReference type="EC" id="2.7.13.3"/>
    </reaction>
</comment>
<dbReference type="SUPFAM" id="SSF52172">
    <property type="entry name" value="CheY-like"/>
    <property type="match status" value="2"/>
</dbReference>
<dbReference type="PROSITE" id="PS50109">
    <property type="entry name" value="HIS_KIN"/>
    <property type="match status" value="1"/>
</dbReference>
<reference evidence="14 15" key="1">
    <citation type="submission" date="2023-08" db="EMBL/GenBank/DDBJ databases">
        <authorList>
            <person name="Joshi A."/>
            <person name="Thite S."/>
        </authorList>
    </citation>
    <scope>NUCLEOTIDE SEQUENCE [LARGE SCALE GENOMIC DNA]</scope>
    <source>
        <strain evidence="14 15">AC40</strain>
    </source>
</reference>
<dbReference type="SMART" id="SM00387">
    <property type="entry name" value="HATPase_c"/>
    <property type="match status" value="1"/>
</dbReference>
<dbReference type="InterPro" id="IPR027417">
    <property type="entry name" value="P-loop_NTPase"/>
</dbReference>
<sequence>MLKLSQFNELTERPALAPDHRLFVAKTAEQQQVFIHQHSLSAASTSQALATLQAEHPWLVQALDSFEEGGYRYRVVPMRHYTLGFFEVIDCISQQKITALTAIQSLLRLLQQIHQAGFILGELKAESLYWSATGDEVNLLNSRFASTISSVHPLQVKTELDLAMLRTLAPEATGRVHCPLDQRADLYALGVLSYALIAGQFPFEQQQALELVHAHIAKKPTDLLELKPELDPRLAHIIHTLLHKDPNQRYHSVQGVMQDIESCTEPSSEQDKTLFIPSVYVGIRQLPFPDTLYERADALQVLEHTFALSHQSSEMQVVAVQGYSGSGKTSVIAQLHPLTLDGHTFFIQGKHDQYLQNSVFSGLKSALEQLAESILQEPESELKIWQQLLQLAAGDDAFLLTELIPEWAPILTPAPKPQALANRASQSRFNQLLLRIFRVFPEQNCTLVLFLDDMQWADRATLRWLELLAEDPSAQRIMLLLSFRKNEVLADHPLQFTLDAIAQSHANLQHISINPLSEQATLQLLTDTLQQTEKSLQPLADMLIQKTSGNPFYLKQFLLKLHHEKLLYCCADGIWRWDLTAVSQQTMSDQHAEVVAERLNQFDAEAQQLLRIIALLGDSATMHTLAGITGYSVMELEQHLTGPINTGILTAFKAPDGQQLQSLHFSHDRLQQAAFQLATPQTEQQLHATIARYYLADFATAQQQQQHVFEFITHLNAALPLSVGELGAEKVAEFNLMAADKALATNAYDTAHAFFVQARQLLENLSDPSSDDQSRAVLAGLAQSSYLTQNYPDAWHWCLQLDQLTHSRLQRMQNCQQKILILFAQNQLSEAFDLAAEVLAEVGIDITVTEQIVSHYAEVLTMYAPDNIAALIERPALQDDELLQAMDMLGSLFTVAYIVGPLHYMTVSYHLLKLSLQHGHCASSALGYLGHGMNLVAAFGQYSTALEFADLALDVNTRYQGKFQAQLDFQRAAAILPWNAPLSVSIQALEDSFQQALKEGNLEYAAHSALFGSFYRVMSGQPLQQVAQYGDRAIQFLTEKQFPYNLEFSQIWQQLTFNLTTVPRNVLMLEGEAYSESTQLAVLQQNNNHTILFCYHCIKLILASLMDEDEQALEHIKAAEPLAGVALSLHHQTEYYFFAALTYARLLRKAQHAPNNDQASHWHNELNALVLKFESWSEAGPDNHQYKVFLLHAEQAALANKTDAWQLYQQAIHQSEQQGFLHHLAIAHERVADYWQQMHQPDFAAGHRLKAYQSYQQWQAAAKLQQLQSTYPELRVYQHSSDTATSGRQLDLISIFKASETLSGQVDLTAFLDTMLHIMVENAGAQNGCLLFASGEEELELQASTSDKLLQPPANLLNLVRRTGKAKLYNDTSQVPLLKSIHPQLGLPASLLCIPIIVNGAFRGILYLQHDSMTGAFPEERIQVLQLLANQTAILFENTRLSQQLLEANKNLEQKVASRTRELAQAKIKAEAATDAKSAFLARMSHEIRTPINAVIGLSRLASKRVVDHEQLDLLGKIRGSGEMLLSLVNDILDFSKVEAGKLTLERTRLSIHHVVQQAINMTALKAHSKGLELVADISVDIPKELIGDPLRIQQLLINLLNNAVKFTDKGSICIMLHGDKSADRSYKLHGSVTDTGIGMTERQRQRLFKSFHQADDSITRKYGGSGLGLTICKQLCELMSGDIWLESEEGYGSTFYFTIALQLPEHDQPAVKRPMLSQRKLRALVVDDMALTRMVLLKQLDELGIQAEQTNNGEEAVAKVKLAESNQQGYDFILMDWRMPEMDGIEATRRIQQELGSRAPHILMVSAYDKAAAKAAMQQVQIDQFLEKPVNYSMLLDALGPLLFDTTTNTAALQTYSLEEALPDLLGKRLLLVEDHVINRQVALGFLQETGADIDVAVHGAEAVSKLKQRDYDLVLMDIQMPEMDGLTATQLIRQQLQLTELPIVAMTAHALPEDIEKSRAAGMNEHLTKPIVPEQLYRVLQQQLQVAVKQVVTSTVLSELSSSSKDPLQLDEAKARANLGPQASLYPSLLHIFYNEHKELPKKLRHQLQHHDYESISREMHSLKAAAAYIGAFAFAAQCAEAESQLLAGQPDADEIDHVIAMLNELMNHLKAQVEITEETSAIEPISHKQLNLELHQLLPLLQQSDFAAEAQLERLKRLTKQSNFAAEIADISHNVSHIEFETATEQLQALLNKLAKQSDGDQK</sequence>
<dbReference type="Pfam" id="PF01627">
    <property type="entry name" value="Hpt"/>
    <property type="match status" value="1"/>
</dbReference>
<dbReference type="InterPro" id="IPR029016">
    <property type="entry name" value="GAF-like_dom_sf"/>
</dbReference>
<dbReference type="SUPFAM" id="SSF56112">
    <property type="entry name" value="Protein kinase-like (PK-like)"/>
    <property type="match status" value="1"/>
</dbReference>
<keyword evidence="3 8" id="KW-0597">Phosphoprotein</keyword>
<dbReference type="Gene3D" id="3.30.450.40">
    <property type="match status" value="1"/>
</dbReference>
<accession>A0ABT9H2C9</accession>
<keyword evidence="9" id="KW-0175">Coiled coil</keyword>
<feature type="domain" description="Response regulatory" evidence="12">
    <location>
        <begin position="1723"/>
        <end position="1844"/>
    </location>
</feature>
<gene>
    <name evidence="14" type="ORF">Q3O60_13665</name>
</gene>
<evidence type="ECO:0000259" key="13">
    <source>
        <dbReference type="PROSITE" id="PS50894"/>
    </source>
</evidence>
<dbReference type="SUPFAM" id="SSF47384">
    <property type="entry name" value="Homodimeric domain of signal transducing histidine kinase"/>
    <property type="match status" value="1"/>
</dbReference>
<dbReference type="CDD" id="cd00082">
    <property type="entry name" value="HisKA"/>
    <property type="match status" value="1"/>
</dbReference>
<dbReference type="Gene3D" id="3.40.50.300">
    <property type="entry name" value="P-loop containing nucleotide triphosphate hydrolases"/>
    <property type="match status" value="1"/>
</dbReference>
<dbReference type="PANTHER" id="PTHR45339">
    <property type="entry name" value="HYBRID SIGNAL TRANSDUCTION HISTIDINE KINASE J"/>
    <property type="match status" value="1"/>
</dbReference>
<dbReference type="Gene3D" id="1.20.120.160">
    <property type="entry name" value="HPT domain"/>
    <property type="match status" value="1"/>
</dbReference>
<organism evidence="14 15">
    <name type="scientific">Alkalimonas collagenimarina</name>
    <dbReference type="NCBI Taxonomy" id="400390"/>
    <lineage>
        <taxon>Bacteria</taxon>
        <taxon>Pseudomonadati</taxon>
        <taxon>Pseudomonadota</taxon>
        <taxon>Gammaproteobacteria</taxon>
        <taxon>Alkalimonas</taxon>
    </lineage>
</organism>
<dbReference type="SUPFAM" id="SSF52540">
    <property type="entry name" value="P-loop containing nucleoside triphosphate hydrolases"/>
    <property type="match status" value="1"/>
</dbReference>
<evidence type="ECO:0000256" key="1">
    <source>
        <dbReference type="ARBA" id="ARBA00000085"/>
    </source>
</evidence>
<dbReference type="SMART" id="SM00388">
    <property type="entry name" value="HisKA"/>
    <property type="match status" value="1"/>
</dbReference>
<dbReference type="InterPro" id="IPR005467">
    <property type="entry name" value="His_kinase_dom"/>
</dbReference>
<evidence type="ECO:0000256" key="8">
    <source>
        <dbReference type="PROSITE-ProRule" id="PRU00169"/>
    </source>
</evidence>
<dbReference type="Proteomes" id="UP001231616">
    <property type="component" value="Unassembled WGS sequence"/>
</dbReference>
<dbReference type="Gene3D" id="3.40.50.2300">
    <property type="match status" value="2"/>
</dbReference>
<dbReference type="CDD" id="cd16922">
    <property type="entry name" value="HATPase_EvgS-ArcB-TorS-like"/>
    <property type="match status" value="1"/>
</dbReference>
<keyword evidence="4" id="KW-0808">Transferase</keyword>
<feature type="modified residue" description="4-aspartylphosphate" evidence="8">
    <location>
        <position position="1777"/>
    </location>
</feature>
<dbReference type="Pfam" id="PF13191">
    <property type="entry name" value="AAA_16"/>
    <property type="match status" value="1"/>
</dbReference>
<evidence type="ECO:0000313" key="15">
    <source>
        <dbReference type="Proteomes" id="UP001231616"/>
    </source>
</evidence>
<feature type="modified residue" description="Phosphohistidine" evidence="7">
    <location>
        <position position="2063"/>
    </location>
</feature>
<comment type="caution">
    <text evidence="14">The sequence shown here is derived from an EMBL/GenBank/DDBJ whole genome shotgun (WGS) entry which is preliminary data.</text>
</comment>
<evidence type="ECO:0000256" key="3">
    <source>
        <dbReference type="ARBA" id="ARBA00022553"/>
    </source>
</evidence>
<dbReference type="Pfam" id="PF00069">
    <property type="entry name" value="Pkinase"/>
    <property type="match status" value="1"/>
</dbReference>
<evidence type="ECO:0000256" key="5">
    <source>
        <dbReference type="ARBA" id="ARBA00022777"/>
    </source>
</evidence>
<dbReference type="InterPro" id="IPR011009">
    <property type="entry name" value="Kinase-like_dom_sf"/>
</dbReference>
<keyword evidence="15" id="KW-1185">Reference proteome</keyword>
<dbReference type="InterPro" id="IPR036097">
    <property type="entry name" value="HisK_dim/P_sf"/>
</dbReference>
<dbReference type="CDD" id="cd17546">
    <property type="entry name" value="REC_hyHK_CKI1_RcsC-like"/>
    <property type="match status" value="2"/>
</dbReference>
<dbReference type="EMBL" id="JAUZVZ010000021">
    <property type="protein sequence ID" value="MDP4537234.1"/>
    <property type="molecule type" value="Genomic_DNA"/>
</dbReference>
<dbReference type="InterPro" id="IPR008207">
    <property type="entry name" value="Sig_transdc_His_kin_Hpt_dom"/>
</dbReference>
<dbReference type="EC" id="2.7.13.3" evidence="2"/>
<feature type="domain" description="HPt" evidence="13">
    <location>
        <begin position="2024"/>
        <end position="2119"/>
    </location>
</feature>
<evidence type="ECO:0000256" key="4">
    <source>
        <dbReference type="ARBA" id="ARBA00022679"/>
    </source>
</evidence>
<dbReference type="Pfam" id="PF13185">
    <property type="entry name" value="GAF_2"/>
    <property type="match status" value="1"/>
</dbReference>
<dbReference type="InterPro" id="IPR001789">
    <property type="entry name" value="Sig_transdc_resp-reg_receiver"/>
</dbReference>
<dbReference type="Gene3D" id="1.10.287.130">
    <property type="match status" value="1"/>
</dbReference>
<evidence type="ECO:0000259" key="12">
    <source>
        <dbReference type="PROSITE" id="PS50110"/>
    </source>
</evidence>
<evidence type="ECO:0000313" key="14">
    <source>
        <dbReference type="EMBL" id="MDP4537234.1"/>
    </source>
</evidence>
<dbReference type="PRINTS" id="PR00344">
    <property type="entry name" value="BCTRLSENSOR"/>
</dbReference>
<dbReference type="InterPro" id="IPR003594">
    <property type="entry name" value="HATPase_dom"/>
</dbReference>
<evidence type="ECO:0000259" key="10">
    <source>
        <dbReference type="PROSITE" id="PS50011"/>
    </source>
</evidence>
<dbReference type="Pfam" id="PF00512">
    <property type="entry name" value="HisKA"/>
    <property type="match status" value="1"/>
</dbReference>
<dbReference type="SUPFAM" id="SSF55781">
    <property type="entry name" value="GAF domain-like"/>
    <property type="match status" value="1"/>
</dbReference>
<dbReference type="InterPro" id="IPR000719">
    <property type="entry name" value="Prot_kinase_dom"/>
</dbReference>
<evidence type="ECO:0000256" key="9">
    <source>
        <dbReference type="SAM" id="Coils"/>
    </source>
</evidence>
<dbReference type="PROSITE" id="PS50011">
    <property type="entry name" value="PROTEIN_KINASE_DOM"/>
    <property type="match status" value="1"/>
</dbReference>
<keyword evidence="6" id="KW-0902">Two-component regulatory system</keyword>
<dbReference type="RefSeq" id="WP_305894497.1">
    <property type="nucleotide sequence ID" value="NZ_JAUZVZ010000021.1"/>
</dbReference>
<dbReference type="Pfam" id="PF00072">
    <property type="entry name" value="Response_reg"/>
    <property type="match status" value="2"/>
</dbReference>
<dbReference type="SUPFAM" id="SSF47226">
    <property type="entry name" value="Histidine-containing phosphotransfer domain, HPT domain"/>
    <property type="match status" value="1"/>
</dbReference>
<name>A0ABT9H2C9_9GAMM</name>
<evidence type="ECO:0000256" key="2">
    <source>
        <dbReference type="ARBA" id="ARBA00012438"/>
    </source>
</evidence>
<dbReference type="Gene3D" id="1.10.510.10">
    <property type="entry name" value="Transferase(Phosphotransferase) domain 1"/>
    <property type="match status" value="1"/>
</dbReference>
<dbReference type="PROSITE" id="PS50110">
    <property type="entry name" value="RESPONSE_REGULATORY"/>
    <property type="match status" value="2"/>
</dbReference>
<dbReference type="InterPro" id="IPR003661">
    <property type="entry name" value="HisK_dim/P_dom"/>
</dbReference>
<dbReference type="PROSITE" id="PS50894">
    <property type="entry name" value="HPT"/>
    <property type="match status" value="1"/>
</dbReference>
<protein>
    <recommendedName>
        <fullName evidence="2">histidine kinase</fullName>
        <ecNumber evidence="2">2.7.13.3</ecNumber>
    </recommendedName>
</protein>
<dbReference type="InterPro" id="IPR011006">
    <property type="entry name" value="CheY-like_superfamily"/>
</dbReference>
<dbReference type="InterPro" id="IPR036890">
    <property type="entry name" value="HATPase_C_sf"/>
</dbReference>
<evidence type="ECO:0000259" key="11">
    <source>
        <dbReference type="PROSITE" id="PS50109"/>
    </source>
</evidence>
<feature type="modified residue" description="4-aspartylphosphate" evidence="8">
    <location>
        <position position="1919"/>
    </location>
</feature>
<dbReference type="InterPro" id="IPR036641">
    <property type="entry name" value="HPT_dom_sf"/>
</dbReference>
<dbReference type="InterPro" id="IPR003018">
    <property type="entry name" value="GAF"/>
</dbReference>
<dbReference type="PANTHER" id="PTHR45339:SF3">
    <property type="entry name" value="HISTIDINE KINASE"/>
    <property type="match status" value="1"/>
</dbReference>
<dbReference type="InterPro" id="IPR041664">
    <property type="entry name" value="AAA_16"/>
</dbReference>
<dbReference type="SMART" id="SM00220">
    <property type="entry name" value="S_TKc"/>
    <property type="match status" value="1"/>
</dbReference>
<dbReference type="InterPro" id="IPR004358">
    <property type="entry name" value="Sig_transdc_His_kin-like_C"/>
</dbReference>
<proteinExistence type="predicted"/>